<dbReference type="PANTHER" id="PTHR43827:SF3">
    <property type="entry name" value="NADP-DEPENDENT OXIDOREDUCTASE DOMAIN-CONTAINING PROTEIN"/>
    <property type="match status" value="1"/>
</dbReference>
<dbReference type="EMBL" id="UHFN01000007">
    <property type="protein sequence ID" value="SUN60690.1"/>
    <property type="molecule type" value="Genomic_DNA"/>
</dbReference>
<proteinExistence type="inferred from homology"/>
<name>A0A380K8T1_9STRE</name>
<dbReference type="PIRSF" id="PIRSF000097">
    <property type="entry name" value="AKR"/>
    <property type="match status" value="1"/>
</dbReference>
<dbReference type="InterPro" id="IPR020471">
    <property type="entry name" value="AKR"/>
</dbReference>
<feature type="site" description="Lowers pKa of active site Tyr" evidence="6">
    <location>
        <position position="77"/>
    </location>
</feature>
<keyword evidence="3 8" id="KW-0560">Oxidoreductase</keyword>
<evidence type="ECO:0000256" key="2">
    <source>
        <dbReference type="ARBA" id="ARBA00022857"/>
    </source>
</evidence>
<dbReference type="PROSITE" id="PS00062">
    <property type="entry name" value="ALDOKETO_REDUCTASE_2"/>
    <property type="match status" value="1"/>
</dbReference>
<evidence type="ECO:0000256" key="6">
    <source>
        <dbReference type="PIRSR" id="PIRSR000097-3"/>
    </source>
</evidence>
<dbReference type="InterPro" id="IPR018170">
    <property type="entry name" value="Aldo/ket_reductase_CS"/>
</dbReference>
<evidence type="ECO:0000256" key="4">
    <source>
        <dbReference type="PIRSR" id="PIRSR000097-1"/>
    </source>
</evidence>
<accession>A0A380K8T1</accession>
<gene>
    <name evidence="8" type="primary">yvgN_4</name>
    <name evidence="8" type="ORF">NCTC12224_01023</name>
</gene>
<evidence type="ECO:0000313" key="9">
    <source>
        <dbReference type="Proteomes" id="UP000254924"/>
    </source>
</evidence>
<keyword evidence="2" id="KW-0521">NADP</keyword>
<evidence type="ECO:0000256" key="5">
    <source>
        <dbReference type="PIRSR" id="PIRSR000097-2"/>
    </source>
</evidence>
<sequence length="295" mass="32495">MSIFTETYTLNNGIAIPKIGLGTWEIENDKAAQAVRDAIAIGYRHIDTAEGYNNEAGVGEGIRTSGISRKELFVTTKLQAAYKTYDEAKAGIEQSLADHDIDYIDLMIIHAPQPWESFREGEHFFEGNLEAWKALEEHYQLGKIKAIGVSNFDEIDLQNILDNGSVKPAVNQILCHVGNTPFKLIDFCQKNDILVEAYSPIAHGAILGNTQIQAIADKYDVSLPQLCIKYDLQLNTVVIPKTANPAHMLSNAELDFIISENDMETLKTIGSIDYGEASVFPVYGGKISADGSPRD</sequence>
<dbReference type="AlphaFoldDB" id="A0A380K8T1"/>
<keyword evidence="9" id="KW-1185">Reference proteome</keyword>
<dbReference type="SUPFAM" id="SSF51430">
    <property type="entry name" value="NAD(P)-linked oxidoreductase"/>
    <property type="match status" value="1"/>
</dbReference>
<dbReference type="InterPro" id="IPR023210">
    <property type="entry name" value="NADP_OxRdtase_dom"/>
</dbReference>
<feature type="domain" description="NADP-dependent oxidoreductase" evidence="7">
    <location>
        <begin position="18"/>
        <end position="268"/>
    </location>
</feature>
<dbReference type="Gene3D" id="3.20.20.100">
    <property type="entry name" value="NADP-dependent oxidoreductase domain"/>
    <property type="match status" value="1"/>
</dbReference>
<comment type="similarity">
    <text evidence="1">Belongs to the aldo/keto reductase family.</text>
</comment>
<dbReference type="Pfam" id="PF00248">
    <property type="entry name" value="Aldo_ket_red"/>
    <property type="match status" value="1"/>
</dbReference>
<evidence type="ECO:0000259" key="7">
    <source>
        <dbReference type="Pfam" id="PF00248"/>
    </source>
</evidence>
<dbReference type="FunFam" id="3.20.20.100:FF:000002">
    <property type="entry name" value="2,5-diketo-D-gluconic acid reductase A"/>
    <property type="match status" value="1"/>
</dbReference>
<feature type="binding site" evidence="5">
    <location>
        <position position="110"/>
    </location>
    <ligand>
        <name>substrate</name>
    </ligand>
</feature>
<evidence type="ECO:0000313" key="8">
    <source>
        <dbReference type="EMBL" id="SUN60690.1"/>
    </source>
</evidence>
<protein>
    <submittedName>
        <fullName evidence="8">2,5-diketo-D-gluconic acid reductase</fullName>
        <ecNumber evidence="8">1.1.1.-</ecNumber>
    </submittedName>
</protein>
<dbReference type="Proteomes" id="UP000254924">
    <property type="component" value="Unassembled WGS sequence"/>
</dbReference>
<evidence type="ECO:0000256" key="3">
    <source>
        <dbReference type="ARBA" id="ARBA00023002"/>
    </source>
</evidence>
<dbReference type="GO" id="GO:0016616">
    <property type="term" value="F:oxidoreductase activity, acting on the CH-OH group of donors, NAD or NADP as acceptor"/>
    <property type="evidence" value="ECO:0007669"/>
    <property type="project" value="UniProtKB-ARBA"/>
</dbReference>
<evidence type="ECO:0000256" key="1">
    <source>
        <dbReference type="ARBA" id="ARBA00007905"/>
    </source>
</evidence>
<feature type="active site" description="Proton donor" evidence="4">
    <location>
        <position position="52"/>
    </location>
</feature>
<dbReference type="PANTHER" id="PTHR43827">
    <property type="entry name" value="2,5-DIKETO-D-GLUCONIC ACID REDUCTASE"/>
    <property type="match status" value="1"/>
</dbReference>
<reference evidence="8 9" key="1">
    <citation type="submission" date="2018-06" db="EMBL/GenBank/DDBJ databases">
        <authorList>
            <consortium name="Pathogen Informatics"/>
            <person name="Doyle S."/>
        </authorList>
    </citation>
    <scope>NUCLEOTIDE SEQUENCE [LARGE SCALE GENOMIC DNA]</scope>
    <source>
        <strain evidence="8 9">NCTC12224</strain>
    </source>
</reference>
<dbReference type="PROSITE" id="PS00798">
    <property type="entry name" value="ALDOKETO_REDUCTASE_1"/>
    <property type="match status" value="1"/>
</dbReference>
<dbReference type="InterPro" id="IPR036812">
    <property type="entry name" value="NAD(P)_OxRdtase_dom_sf"/>
</dbReference>
<dbReference type="CDD" id="cd19071">
    <property type="entry name" value="AKR_AKR1-5-like"/>
    <property type="match status" value="1"/>
</dbReference>
<dbReference type="PRINTS" id="PR00069">
    <property type="entry name" value="ALDKETRDTASE"/>
</dbReference>
<organism evidence="8 9">
    <name type="scientific">Streptococcus hyointestinalis</name>
    <dbReference type="NCBI Taxonomy" id="1337"/>
    <lineage>
        <taxon>Bacteria</taxon>
        <taxon>Bacillati</taxon>
        <taxon>Bacillota</taxon>
        <taxon>Bacilli</taxon>
        <taxon>Lactobacillales</taxon>
        <taxon>Streptococcaceae</taxon>
        <taxon>Streptococcus</taxon>
    </lineage>
</organism>
<dbReference type="EC" id="1.1.1.-" evidence="8"/>